<dbReference type="InterPro" id="IPR003661">
    <property type="entry name" value="HisK_dim/P_dom"/>
</dbReference>
<protein>
    <recommendedName>
        <fullName evidence="2">histidine kinase</fullName>
        <ecNumber evidence="2">2.7.13.3</ecNumber>
    </recommendedName>
</protein>
<evidence type="ECO:0000256" key="5">
    <source>
        <dbReference type="ARBA" id="ARBA00022777"/>
    </source>
</evidence>
<dbReference type="PANTHER" id="PTHR43711:SF1">
    <property type="entry name" value="HISTIDINE KINASE 1"/>
    <property type="match status" value="1"/>
</dbReference>
<dbReference type="GO" id="GO:0000155">
    <property type="term" value="F:phosphorelay sensor kinase activity"/>
    <property type="evidence" value="ECO:0007669"/>
    <property type="project" value="InterPro"/>
</dbReference>
<dbReference type="InterPro" id="IPR005467">
    <property type="entry name" value="His_kinase_dom"/>
</dbReference>
<dbReference type="PROSITE" id="PS50109">
    <property type="entry name" value="HIS_KIN"/>
    <property type="match status" value="1"/>
</dbReference>
<dbReference type="InterPro" id="IPR050736">
    <property type="entry name" value="Sensor_HK_Regulatory"/>
</dbReference>
<dbReference type="EMBL" id="CP081869">
    <property type="protein sequence ID" value="QZO01769.1"/>
    <property type="molecule type" value="Genomic_DNA"/>
</dbReference>
<evidence type="ECO:0000256" key="3">
    <source>
        <dbReference type="ARBA" id="ARBA00022553"/>
    </source>
</evidence>
<dbReference type="PANTHER" id="PTHR43711">
    <property type="entry name" value="TWO-COMPONENT HISTIDINE KINASE"/>
    <property type="match status" value="1"/>
</dbReference>
<keyword evidence="6" id="KW-0902">Two-component regulatory system</keyword>
<evidence type="ECO:0000313" key="9">
    <source>
        <dbReference type="Proteomes" id="UP000825701"/>
    </source>
</evidence>
<name>A0A9E6RBK6_9HYPH</name>
<keyword evidence="4" id="KW-0808">Transferase</keyword>
<proteinExistence type="predicted"/>
<dbReference type="InterPro" id="IPR036097">
    <property type="entry name" value="HisK_dim/P_sf"/>
</dbReference>
<accession>A0A9E6RBK6</accession>
<dbReference type="InterPro" id="IPR003594">
    <property type="entry name" value="HATPase_dom"/>
</dbReference>
<dbReference type="Proteomes" id="UP000825701">
    <property type="component" value="Chromosome"/>
</dbReference>
<dbReference type="EC" id="2.7.13.3" evidence="2"/>
<evidence type="ECO:0000256" key="1">
    <source>
        <dbReference type="ARBA" id="ARBA00000085"/>
    </source>
</evidence>
<evidence type="ECO:0000259" key="7">
    <source>
        <dbReference type="PROSITE" id="PS50109"/>
    </source>
</evidence>
<dbReference type="KEGG" id="cmet:K6K41_10615"/>
<dbReference type="AlphaFoldDB" id="A0A9E6RBK6"/>
<keyword evidence="9" id="KW-1185">Reference proteome</keyword>
<sequence>METISVSPMGKGFERPSEDALRAEAALRLLAVAGHDLKQPLSVALFCIQRAIAPSRAEVESDFLRIAEGALIRLNDDLEDIAMLSQAGASLKPNIKPVELDHLLGRVKEATAAYAAACDVRLTFSFPDRIVMTDPRMFQSILKNLIWNAIKFSNRGATVDIVASPSDGKVEIEVRDRGCGIRSEDLTKVFDAFERSSQNGGPIEGLGLGLHIVRQTAQALAHPISVSSTLGAGTTMSVTVREWSACGANQP</sequence>
<dbReference type="CDD" id="cd00075">
    <property type="entry name" value="HATPase"/>
    <property type="match status" value="1"/>
</dbReference>
<dbReference type="SMART" id="SM00387">
    <property type="entry name" value="HATPase_c"/>
    <property type="match status" value="1"/>
</dbReference>
<keyword evidence="5 8" id="KW-0418">Kinase</keyword>
<dbReference type="Gene3D" id="3.30.565.10">
    <property type="entry name" value="Histidine kinase-like ATPase, C-terminal domain"/>
    <property type="match status" value="1"/>
</dbReference>
<dbReference type="PRINTS" id="PR00344">
    <property type="entry name" value="BCTRLSENSOR"/>
</dbReference>
<gene>
    <name evidence="8" type="ORF">K6K41_10615</name>
</gene>
<dbReference type="SUPFAM" id="SSF55874">
    <property type="entry name" value="ATPase domain of HSP90 chaperone/DNA topoisomerase II/histidine kinase"/>
    <property type="match status" value="1"/>
</dbReference>
<evidence type="ECO:0000313" key="8">
    <source>
        <dbReference type="EMBL" id="QZO01769.1"/>
    </source>
</evidence>
<dbReference type="InterPro" id="IPR004358">
    <property type="entry name" value="Sig_transdc_His_kin-like_C"/>
</dbReference>
<organism evidence="8 9">
    <name type="scientific">Chenggangzhangella methanolivorans</name>
    <dbReference type="NCBI Taxonomy" id="1437009"/>
    <lineage>
        <taxon>Bacteria</taxon>
        <taxon>Pseudomonadati</taxon>
        <taxon>Pseudomonadota</taxon>
        <taxon>Alphaproteobacteria</taxon>
        <taxon>Hyphomicrobiales</taxon>
        <taxon>Methylopilaceae</taxon>
        <taxon>Chenggangzhangella</taxon>
    </lineage>
</organism>
<evidence type="ECO:0000256" key="6">
    <source>
        <dbReference type="ARBA" id="ARBA00023012"/>
    </source>
</evidence>
<evidence type="ECO:0000256" key="4">
    <source>
        <dbReference type="ARBA" id="ARBA00022679"/>
    </source>
</evidence>
<comment type="catalytic activity">
    <reaction evidence="1">
        <text>ATP + protein L-histidine = ADP + protein N-phospho-L-histidine.</text>
        <dbReference type="EC" id="2.7.13.3"/>
    </reaction>
</comment>
<dbReference type="SUPFAM" id="SSF47384">
    <property type="entry name" value="Homodimeric domain of signal transducing histidine kinase"/>
    <property type="match status" value="1"/>
</dbReference>
<keyword evidence="3" id="KW-0597">Phosphoprotein</keyword>
<dbReference type="CDD" id="cd00082">
    <property type="entry name" value="HisKA"/>
    <property type="match status" value="1"/>
</dbReference>
<dbReference type="RefSeq" id="WP_261405105.1">
    <property type="nucleotide sequence ID" value="NZ_CP081869.1"/>
</dbReference>
<evidence type="ECO:0000256" key="2">
    <source>
        <dbReference type="ARBA" id="ARBA00012438"/>
    </source>
</evidence>
<dbReference type="InterPro" id="IPR036890">
    <property type="entry name" value="HATPase_C_sf"/>
</dbReference>
<reference evidence="8" key="1">
    <citation type="submission" date="2021-08" db="EMBL/GenBank/DDBJ databases">
        <authorList>
            <person name="Zhang H."/>
            <person name="Xu M."/>
            <person name="Yu Z."/>
            <person name="Yang L."/>
            <person name="Cai Y."/>
        </authorList>
    </citation>
    <scope>NUCLEOTIDE SEQUENCE</scope>
    <source>
        <strain evidence="8">CHL1</strain>
    </source>
</reference>
<feature type="domain" description="Histidine kinase" evidence="7">
    <location>
        <begin position="32"/>
        <end position="244"/>
    </location>
</feature>
<dbReference type="Pfam" id="PF02518">
    <property type="entry name" value="HATPase_c"/>
    <property type="match status" value="1"/>
</dbReference>